<evidence type="ECO:0000256" key="13">
    <source>
        <dbReference type="ARBA" id="ARBA00023146"/>
    </source>
</evidence>
<dbReference type="SMART" id="SM00896">
    <property type="entry name" value="FDX-ACB"/>
    <property type="match status" value="1"/>
</dbReference>
<feature type="binding site" evidence="15">
    <location>
        <position position="456"/>
    </location>
    <ligand>
        <name>Mg(2+)</name>
        <dbReference type="ChEBI" id="CHEBI:18420"/>
        <note>shared with alpha subunit</note>
    </ligand>
</feature>
<dbReference type="GO" id="GO:0005524">
    <property type="term" value="F:ATP binding"/>
    <property type="evidence" value="ECO:0007669"/>
    <property type="project" value="UniProtKB-UniRule"/>
</dbReference>
<dbReference type="InterPro" id="IPR033714">
    <property type="entry name" value="tRNA_bind_bactPheRS"/>
</dbReference>
<evidence type="ECO:0000259" key="19">
    <source>
        <dbReference type="PROSITE" id="PS51483"/>
    </source>
</evidence>
<dbReference type="InterPro" id="IPR002547">
    <property type="entry name" value="tRNA-bd_dom"/>
</dbReference>
<dbReference type="CDD" id="cd02796">
    <property type="entry name" value="tRNA_bind_bactPheRS"/>
    <property type="match status" value="1"/>
</dbReference>
<feature type="binding site" evidence="15">
    <location>
        <position position="466"/>
    </location>
    <ligand>
        <name>Mg(2+)</name>
        <dbReference type="ChEBI" id="CHEBI:18420"/>
        <note>shared with alpha subunit</note>
    </ligand>
</feature>
<evidence type="ECO:0000256" key="1">
    <source>
        <dbReference type="ARBA" id="ARBA00004496"/>
    </source>
</evidence>
<dbReference type="PANTHER" id="PTHR10947:SF0">
    <property type="entry name" value="PHENYLALANINE--TRNA LIGASE BETA SUBUNIT"/>
    <property type="match status" value="1"/>
</dbReference>
<dbReference type="GO" id="GO:0000287">
    <property type="term" value="F:magnesium ion binding"/>
    <property type="evidence" value="ECO:0007669"/>
    <property type="project" value="UniProtKB-UniRule"/>
</dbReference>
<accession>A0A0F7WW19</accession>
<dbReference type="PROSITE" id="PS50886">
    <property type="entry name" value="TRBD"/>
    <property type="match status" value="1"/>
</dbReference>
<dbReference type="PATRIC" id="fig|83558.18.peg.634"/>
<dbReference type="NCBIfam" id="TIGR00472">
    <property type="entry name" value="pheT_bact"/>
    <property type="match status" value="1"/>
</dbReference>
<dbReference type="SUPFAM" id="SSF50249">
    <property type="entry name" value="Nucleic acid-binding proteins"/>
    <property type="match status" value="1"/>
</dbReference>
<dbReference type="PANTHER" id="PTHR10947">
    <property type="entry name" value="PHENYLALANYL-TRNA SYNTHETASE BETA CHAIN AND LEUCINE-RICH REPEAT-CONTAINING PROTEIN 47"/>
    <property type="match status" value="1"/>
</dbReference>
<keyword evidence="6 15" id="KW-0436">Ligase</keyword>
<evidence type="ECO:0000256" key="15">
    <source>
        <dbReference type="HAMAP-Rule" id="MF_00283"/>
    </source>
</evidence>
<dbReference type="InterPro" id="IPR036690">
    <property type="entry name" value="Fdx_antiC-bd_sf"/>
</dbReference>
<dbReference type="RefSeq" id="WP_010891975.1">
    <property type="nucleotide sequence ID" value="NZ_CP160064.1"/>
</dbReference>
<gene>
    <name evidence="15 20" type="primary">pheT</name>
    <name evidence="20" type="ORF">BN1224_GiD_A_06190</name>
    <name evidence="21" type="ORF">BN1224_YK41_BR_00360</name>
</gene>
<evidence type="ECO:0000259" key="18">
    <source>
        <dbReference type="PROSITE" id="PS51447"/>
    </source>
</evidence>
<dbReference type="Gene3D" id="2.40.50.140">
    <property type="entry name" value="Nucleic acid-binding proteins"/>
    <property type="match status" value="1"/>
</dbReference>
<feature type="domain" description="TRNA-binding" evidence="17">
    <location>
        <begin position="39"/>
        <end position="154"/>
    </location>
</feature>
<dbReference type="InterPro" id="IPR041616">
    <property type="entry name" value="PheRS_beta_core"/>
</dbReference>
<evidence type="ECO:0000256" key="7">
    <source>
        <dbReference type="ARBA" id="ARBA00022723"/>
    </source>
</evidence>
<dbReference type="Gene3D" id="3.50.40.10">
    <property type="entry name" value="Phenylalanyl-trna Synthetase, Chain B, domain 3"/>
    <property type="match status" value="1"/>
</dbReference>
<sequence>MRIPITLLQTYFSEPLSTKEILEACDHIGIEAEIENTTLYSFASVITAKILHTIPHPNADKLRVATLTDGEKEHQVVCGAPNCEAGLIVALALPGAKLFDSEGQAYTIKKSKLRGVESQGMCCGADELGLDELQIQERALLELPEATPLGEDLATVLGNTSLEISLTPNLGHCASFLGLAREICHVTQANLVIPKEFSFENLPTTALDMGNDPDICPFFSYVVITGISAQPSPIKLQESLQALKQKPINAIVDITNYIMLSLGQPLHAYDASHVALDSLRVEKLSTPESLTLLNGETVLLPSGVPVVRDDHSLLGLGGVMGAKAPSFQETTTTTVIKAAYFLPEALRASQKLLPIPSESAYRFTRGIDPQNVVPALQAAIHYILEIFPEATISPIYSSGEICRELKEVALRPKTLQRILGKSFSIEILSQKLQSLGFSTTPQETSLLVKVPSYRHDINEEIDLVEEICRTESWNIETQNPVSCYTPIYKLKRETAGFLANAGLQEFFTPDLLDPETVALTRKEKEEISLQGSKHTTVLRSSLLPGLLKSAATNLNRQAPSVQAFEIGTVYAKHGEQCQETQTLAILLTEDGESRSWLPKPSLSFYSLKGWVERLLYHHHLSIDALTLESSALCEFHPYQQGVLRIHKQSFATLGQVHPELAKKAQIKHPVFFAELNLDLLCKMLKKTTKLYKPYAIYPSSFRDLTLTVPEDIPANLLRQKLLHEGSKWLESVTIISIYQDKSLETRNKNVSLRLVFQDYERTLSNQDIEEEYCRLVALLNELLTDTKGTINS</sequence>
<protein>
    <recommendedName>
        <fullName evidence="15">Phenylalanine--tRNA ligase beta subunit</fullName>
        <ecNumber evidence="15">6.1.1.20</ecNumber>
    </recommendedName>
    <alternativeName>
        <fullName evidence="15">Phenylalanyl-tRNA synthetase beta subunit</fullName>
        <shortName evidence="15">PheRS</shortName>
    </alternativeName>
</protein>
<evidence type="ECO:0000256" key="5">
    <source>
        <dbReference type="ARBA" id="ARBA00022555"/>
    </source>
</evidence>
<evidence type="ECO:0000256" key="16">
    <source>
        <dbReference type="PROSITE-ProRule" id="PRU00209"/>
    </source>
</evidence>
<dbReference type="PROSITE" id="PS51483">
    <property type="entry name" value="B5"/>
    <property type="match status" value="1"/>
</dbReference>
<comment type="catalytic activity">
    <reaction evidence="14 15">
        <text>tRNA(Phe) + L-phenylalanine + ATP = L-phenylalanyl-tRNA(Phe) + AMP + diphosphate + H(+)</text>
        <dbReference type="Rhea" id="RHEA:19413"/>
        <dbReference type="Rhea" id="RHEA-COMP:9668"/>
        <dbReference type="Rhea" id="RHEA-COMP:9699"/>
        <dbReference type="ChEBI" id="CHEBI:15378"/>
        <dbReference type="ChEBI" id="CHEBI:30616"/>
        <dbReference type="ChEBI" id="CHEBI:33019"/>
        <dbReference type="ChEBI" id="CHEBI:58095"/>
        <dbReference type="ChEBI" id="CHEBI:78442"/>
        <dbReference type="ChEBI" id="CHEBI:78531"/>
        <dbReference type="ChEBI" id="CHEBI:456215"/>
        <dbReference type="EC" id="6.1.1.20"/>
    </reaction>
</comment>
<dbReference type="SUPFAM" id="SSF55681">
    <property type="entry name" value="Class II aaRS and biotin synthetases"/>
    <property type="match status" value="1"/>
</dbReference>
<feature type="binding site" evidence="15">
    <location>
        <position position="462"/>
    </location>
    <ligand>
        <name>Mg(2+)</name>
        <dbReference type="ChEBI" id="CHEBI:18420"/>
        <note>shared with alpha subunit</note>
    </ligand>
</feature>
<comment type="cofactor">
    <cofactor evidence="15">
        <name>Mg(2+)</name>
        <dbReference type="ChEBI" id="CHEBI:18420"/>
    </cofactor>
    <text evidence="15">Binds 2 magnesium ions per tetramer.</text>
</comment>
<dbReference type="GO" id="GO:0004826">
    <property type="term" value="F:phenylalanine-tRNA ligase activity"/>
    <property type="evidence" value="ECO:0007669"/>
    <property type="project" value="UniProtKB-UniRule"/>
</dbReference>
<dbReference type="SUPFAM" id="SSF54991">
    <property type="entry name" value="Anticodon-binding domain of PheRS"/>
    <property type="match status" value="1"/>
</dbReference>
<dbReference type="InterPro" id="IPR009061">
    <property type="entry name" value="DNA-bd_dom_put_sf"/>
</dbReference>
<dbReference type="PROSITE" id="PS51447">
    <property type="entry name" value="FDX_ACB"/>
    <property type="match status" value="1"/>
</dbReference>
<dbReference type="GO" id="GO:0009328">
    <property type="term" value="C:phenylalanine-tRNA ligase complex"/>
    <property type="evidence" value="ECO:0007669"/>
    <property type="project" value="TreeGrafter"/>
</dbReference>
<dbReference type="SMR" id="A0A0F7WW19"/>
<evidence type="ECO:0000256" key="11">
    <source>
        <dbReference type="ARBA" id="ARBA00022884"/>
    </source>
</evidence>
<organism evidence="20">
    <name type="scientific">Chlamydia pneumoniae</name>
    <name type="common">Chlamydophila pneumoniae</name>
    <dbReference type="NCBI Taxonomy" id="83558"/>
    <lineage>
        <taxon>Bacteria</taxon>
        <taxon>Pseudomonadati</taxon>
        <taxon>Chlamydiota</taxon>
        <taxon>Chlamydiia</taxon>
        <taxon>Chlamydiales</taxon>
        <taxon>Chlamydiaceae</taxon>
        <taxon>Chlamydia/Chlamydophila group</taxon>
        <taxon>Chlamydia</taxon>
    </lineage>
</organism>
<dbReference type="AlphaFoldDB" id="A0A0F7WW19"/>
<feature type="domain" description="FDX-ACB" evidence="18">
    <location>
        <begin position="695"/>
        <end position="791"/>
    </location>
</feature>
<evidence type="ECO:0000313" key="21">
    <source>
        <dbReference type="EMBL" id="CRI73259.1"/>
    </source>
</evidence>
<dbReference type="InterPro" id="IPR005146">
    <property type="entry name" value="B3/B4_tRNA-bd"/>
</dbReference>
<keyword evidence="5 16" id="KW-0820">tRNA-binding</keyword>
<comment type="similarity">
    <text evidence="2 15">Belongs to the phenylalanyl-tRNA synthetase beta subunit family. Type 1 subfamily.</text>
</comment>
<keyword evidence="4 15" id="KW-0963">Cytoplasm</keyword>
<keyword evidence="11 16" id="KW-0694">RNA-binding</keyword>
<dbReference type="Gene3D" id="3.30.930.10">
    <property type="entry name" value="Bira Bifunctional Protein, Domain 2"/>
    <property type="match status" value="1"/>
</dbReference>
<comment type="subcellular location">
    <subcellularLocation>
        <location evidence="1 15">Cytoplasm</location>
    </subcellularLocation>
</comment>
<dbReference type="InterPro" id="IPR004532">
    <property type="entry name" value="Phe-tRNA-ligase_IIc_bsu_bact"/>
</dbReference>
<comment type="subunit">
    <text evidence="3 15">Tetramer of two alpha and two beta subunits.</text>
</comment>
<evidence type="ECO:0000256" key="12">
    <source>
        <dbReference type="ARBA" id="ARBA00022917"/>
    </source>
</evidence>
<dbReference type="InterPro" id="IPR005147">
    <property type="entry name" value="tRNA_synthase_B5-dom"/>
</dbReference>
<evidence type="ECO:0000256" key="14">
    <source>
        <dbReference type="ARBA" id="ARBA00049255"/>
    </source>
</evidence>
<dbReference type="SUPFAM" id="SSF56037">
    <property type="entry name" value="PheT/TilS domain"/>
    <property type="match status" value="1"/>
</dbReference>
<dbReference type="EC" id="6.1.1.20" evidence="15"/>
<evidence type="ECO:0000256" key="10">
    <source>
        <dbReference type="ARBA" id="ARBA00022842"/>
    </source>
</evidence>
<evidence type="ECO:0000256" key="3">
    <source>
        <dbReference type="ARBA" id="ARBA00011209"/>
    </source>
</evidence>
<dbReference type="Gene3D" id="3.30.56.10">
    <property type="match status" value="2"/>
</dbReference>
<feature type="binding site" evidence="15">
    <location>
        <position position="465"/>
    </location>
    <ligand>
        <name>Mg(2+)</name>
        <dbReference type="ChEBI" id="CHEBI:18420"/>
        <note>shared with alpha subunit</note>
    </ligand>
</feature>
<keyword evidence="8 15" id="KW-0547">Nucleotide-binding</keyword>
<dbReference type="InterPro" id="IPR045060">
    <property type="entry name" value="Phe-tRNA-ligase_IIc_bsu"/>
</dbReference>
<dbReference type="Pfam" id="PF03484">
    <property type="entry name" value="B5"/>
    <property type="match status" value="1"/>
</dbReference>
<evidence type="ECO:0000256" key="9">
    <source>
        <dbReference type="ARBA" id="ARBA00022840"/>
    </source>
</evidence>
<evidence type="ECO:0000259" key="17">
    <source>
        <dbReference type="PROSITE" id="PS50886"/>
    </source>
</evidence>
<proteinExistence type="inferred from homology"/>
<keyword evidence="12 15" id="KW-0648">Protein biosynthesis</keyword>
<keyword evidence="10 15" id="KW-0460">Magnesium</keyword>
<evidence type="ECO:0000256" key="6">
    <source>
        <dbReference type="ARBA" id="ARBA00022598"/>
    </source>
</evidence>
<dbReference type="HAMAP" id="MF_00283">
    <property type="entry name" value="Phe_tRNA_synth_beta1"/>
    <property type="match status" value="1"/>
</dbReference>
<dbReference type="InterPro" id="IPR020825">
    <property type="entry name" value="Phe-tRNA_synthase-like_B3/B4"/>
</dbReference>
<dbReference type="GO" id="GO:0006432">
    <property type="term" value="P:phenylalanyl-tRNA aminoacylation"/>
    <property type="evidence" value="ECO:0007669"/>
    <property type="project" value="UniProtKB-UniRule"/>
</dbReference>
<dbReference type="EMBL" id="LN847008">
    <property type="protein sequence ID" value="CRI41618.1"/>
    <property type="molecule type" value="Genomic_DNA"/>
</dbReference>
<feature type="domain" description="B5" evidence="19">
    <location>
        <begin position="403"/>
        <end position="480"/>
    </location>
</feature>
<dbReference type="EMBL" id="LN849043">
    <property type="protein sequence ID" value="CRI73259.1"/>
    <property type="molecule type" value="Genomic_DNA"/>
</dbReference>
<evidence type="ECO:0000256" key="4">
    <source>
        <dbReference type="ARBA" id="ARBA00022490"/>
    </source>
</evidence>
<keyword evidence="13 15" id="KW-0030">Aminoacyl-tRNA synthetase</keyword>
<reference evidence="20" key="1">
    <citation type="submission" date="2015-05" db="EMBL/GenBank/DDBJ databases">
        <authorList>
            <person name="Rattei Thomas"/>
        </authorList>
    </citation>
    <scope>NUCLEOTIDE SEQUENCE</scope>
    <source>
        <strain evidence="20">GiD</strain>
        <strain evidence="21">YK41</strain>
    </source>
</reference>
<dbReference type="OrthoDB" id="9805455at2"/>
<dbReference type="Pfam" id="PF03147">
    <property type="entry name" value="FDX-ACB"/>
    <property type="match status" value="1"/>
</dbReference>
<evidence type="ECO:0000256" key="2">
    <source>
        <dbReference type="ARBA" id="ARBA00008653"/>
    </source>
</evidence>
<dbReference type="Pfam" id="PF17759">
    <property type="entry name" value="tRNA_synthFbeta"/>
    <property type="match status" value="1"/>
</dbReference>
<dbReference type="Pfam" id="PF03483">
    <property type="entry name" value="B3_4"/>
    <property type="match status" value="1"/>
</dbReference>
<evidence type="ECO:0000313" key="20">
    <source>
        <dbReference type="EMBL" id="CRI41618.1"/>
    </source>
</evidence>
<dbReference type="InterPro" id="IPR005121">
    <property type="entry name" value="Fdx_antiC-bd"/>
</dbReference>
<dbReference type="SMART" id="SM00874">
    <property type="entry name" value="B5"/>
    <property type="match status" value="1"/>
</dbReference>
<dbReference type="Pfam" id="PF01588">
    <property type="entry name" value="tRNA_bind"/>
    <property type="match status" value="1"/>
</dbReference>
<dbReference type="GO" id="GO:0000049">
    <property type="term" value="F:tRNA binding"/>
    <property type="evidence" value="ECO:0007669"/>
    <property type="project" value="UniProtKB-UniRule"/>
</dbReference>
<evidence type="ECO:0000256" key="8">
    <source>
        <dbReference type="ARBA" id="ARBA00022741"/>
    </source>
</evidence>
<keyword evidence="9 15" id="KW-0067">ATP-binding</keyword>
<dbReference type="Gene3D" id="3.30.70.380">
    <property type="entry name" value="Ferrodoxin-fold anticodon-binding domain"/>
    <property type="match status" value="1"/>
</dbReference>
<dbReference type="CDD" id="cd00769">
    <property type="entry name" value="PheRS_beta_core"/>
    <property type="match status" value="1"/>
</dbReference>
<dbReference type="InterPro" id="IPR045864">
    <property type="entry name" value="aa-tRNA-synth_II/BPL/LPL"/>
</dbReference>
<name>A0A0F7WW19_CHLPN</name>
<dbReference type="SMART" id="SM00873">
    <property type="entry name" value="B3_4"/>
    <property type="match status" value="1"/>
</dbReference>
<dbReference type="SUPFAM" id="SSF46955">
    <property type="entry name" value="Putative DNA-binding domain"/>
    <property type="match status" value="1"/>
</dbReference>
<keyword evidence="7 15" id="KW-0479">Metal-binding</keyword>
<dbReference type="InterPro" id="IPR012340">
    <property type="entry name" value="NA-bd_OB-fold"/>
</dbReference>